<name>L0HH19_METFS</name>
<dbReference type="HOGENOM" id="CLU_2766048_0_0_2"/>
<evidence type="ECO:0000256" key="1">
    <source>
        <dbReference type="SAM" id="MobiDB-lite"/>
    </source>
</evidence>
<sequence length="69" mass="7704">MTHHHEAFNHHDHSGHGENSRACRICSESYDQGKNPSFLGICETCGYKILIVLLVIMISTSYIALFGVL</sequence>
<dbReference type="KEGG" id="mfo:Metfor_2066"/>
<keyword evidence="2" id="KW-0472">Membrane</keyword>
<evidence type="ECO:0000313" key="4">
    <source>
        <dbReference type="Proteomes" id="UP000010824"/>
    </source>
</evidence>
<protein>
    <submittedName>
        <fullName evidence="3">Uncharacterized protein</fullName>
    </submittedName>
</protein>
<dbReference type="GeneID" id="14309458"/>
<dbReference type="eggNOG" id="arCOG09446">
    <property type="taxonomic scope" value="Archaea"/>
</dbReference>
<dbReference type="STRING" id="593750.Metfor_2066"/>
<dbReference type="InParanoid" id="L0HH19"/>
<reference evidence="4" key="1">
    <citation type="submission" date="2011-12" db="EMBL/GenBank/DDBJ databases">
        <title>Complete sequence of Methanoregula formicicum SMSP.</title>
        <authorList>
            <person name="Lucas S."/>
            <person name="Han J."/>
            <person name="Lapidus A."/>
            <person name="Cheng J.-F."/>
            <person name="Goodwin L."/>
            <person name="Pitluck S."/>
            <person name="Peters L."/>
            <person name="Ovchinnikova G."/>
            <person name="Teshima H."/>
            <person name="Detter J.C."/>
            <person name="Han C."/>
            <person name="Tapia R."/>
            <person name="Land M."/>
            <person name="Hauser L."/>
            <person name="Kyrpides N."/>
            <person name="Ivanova N."/>
            <person name="Pagani I."/>
            <person name="Imachi H."/>
            <person name="Tamaki H."/>
            <person name="Sekiguchi Y."/>
            <person name="Kamagata Y."/>
            <person name="Cadillo-Quiroz H."/>
            <person name="Zinder S."/>
            <person name="Liu W.-T."/>
            <person name="Woyke T."/>
        </authorList>
    </citation>
    <scope>NUCLEOTIDE SEQUENCE [LARGE SCALE GENOMIC DNA]</scope>
    <source>
        <strain evidence="4">DSM 22288 / NBRC 105244 / SMSP</strain>
    </source>
</reference>
<feature type="region of interest" description="Disordered" evidence="1">
    <location>
        <begin position="1"/>
        <end position="20"/>
    </location>
</feature>
<accession>L0HH19</accession>
<reference evidence="3 4" key="2">
    <citation type="journal article" date="2014" name="Genome Announc.">
        <title>Complete Genome Sequence of Methanoregula formicica SMSPT, a Mesophilic Hydrogenotrophic Methanogen Isolated from a Methanogenic Upflow Anaerobic Sludge Blanket Reactor.</title>
        <authorList>
            <person name="Yamamoto K."/>
            <person name="Tamaki H."/>
            <person name="Cadillo-Quiroz H."/>
            <person name="Imachi H."/>
            <person name="Kyrpides N."/>
            <person name="Woyke T."/>
            <person name="Goodwin L."/>
            <person name="Zinder S.H."/>
            <person name="Kamagata Y."/>
            <person name="Liu W.T."/>
        </authorList>
    </citation>
    <scope>NUCLEOTIDE SEQUENCE [LARGE SCALE GENOMIC DNA]</scope>
    <source>
        <strain evidence="4">DSM 22288 / NBRC 105244 / SMSP</strain>
    </source>
</reference>
<evidence type="ECO:0000256" key="2">
    <source>
        <dbReference type="SAM" id="Phobius"/>
    </source>
</evidence>
<organism evidence="3 4">
    <name type="scientific">Methanoregula formicica (strain DSM 22288 / NBRC 105244 / SMSP)</name>
    <dbReference type="NCBI Taxonomy" id="593750"/>
    <lineage>
        <taxon>Archaea</taxon>
        <taxon>Methanobacteriati</taxon>
        <taxon>Methanobacteriota</taxon>
        <taxon>Stenosarchaea group</taxon>
        <taxon>Methanomicrobia</taxon>
        <taxon>Methanomicrobiales</taxon>
        <taxon>Methanoregulaceae</taxon>
        <taxon>Methanoregula</taxon>
    </lineage>
</organism>
<dbReference type="AlphaFoldDB" id="L0HH19"/>
<gene>
    <name evidence="3" type="ordered locus">Metfor_2066</name>
</gene>
<dbReference type="Proteomes" id="UP000010824">
    <property type="component" value="Chromosome"/>
</dbReference>
<proteinExistence type="predicted"/>
<keyword evidence="2" id="KW-1133">Transmembrane helix</keyword>
<keyword evidence="2" id="KW-0812">Transmembrane</keyword>
<feature type="transmembrane region" description="Helical" evidence="2">
    <location>
        <begin position="49"/>
        <end position="68"/>
    </location>
</feature>
<evidence type="ECO:0000313" key="3">
    <source>
        <dbReference type="EMBL" id="AGB03076.1"/>
    </source>
</evidence>
<dbReference type="RefSeq" id="WP_015286039.1">
    <property type="nucleotide sequence ID" value="NC_019943.1"/>
</dbReference>
<dbReference type="EMBL" id="CP003167">
    <property type="protein sequence ID" value="AGB03076.1"/>
    <property type="molecule type" value="Genomic_DNA"/>
</dbReference>
<keyword evidence="4" id="KW-1185">Reference proteome</keyword>